<evidence type="ECO:0000313" key="2">
    <source>
        <dbReference type="Proteomes" id="UP000323653"/>
    </source>
</evidence>
<reference evidence="1 2" key="1">
    <citation type="submission" date="2019-08" db="EMBL/GenBank/DDBJ databases">
        <title>Pedobacter sp. nov., isolated from Han river, South Korea.</title>
        <authorList>
            <person name="Lee D.-H."/>
            <person name="Kim Y.-S."/>
            <person name="Hwang E.-M."/>
            <person name="Le Tran T.C."/>
            <person name="Cha C.-J."/>
        </authorList>
    </citation>
    <scope>NUCLEOTIDE SEQUENCE [LARGE SCALE GENOMIC DNA]</scope>
    <source>
        <strain evidence="1 2">CJ43</strain>
    </source>
</reference>
<gene>
    <name evidence="1" type="ORF">FYC62_03060</name>
</gene>
<protein>
    <recommendedName>
        <fullName evidence="3">Outer membrane protein beta-barrel domain-containing protein</fullName>
    </recommendedName>
</protein>
<dbReference type="InterPro" id="IPR011250">
    <property type="entry name" value="OMP/PagP_B-barrel"/>
</dbReference>
<name>A0A5C0VFD0_9SPHI</name>
<evidence type="ECO:0000313" key="1">
    <source>
        <dbReference type="EMBL" id="QEK50759.1"/>
    </source>
</evidence>
<dbReference type="SUPFAM" id="SSF56925">
    <property type="entry name" value="OMPA-like"/>
    <property type="match status" value="1"/>
</dbReference>
<dbReference type="Proteomes" id="UP000323653">
    <property type="component" value="Chromosome"/>
</dbReference>
<sequence>MKIQLLAIIFIVLFGLQSFAQKKEDVIYLLNGWVIRGKIINKEQDKISIQSVDRNLYVFKSNEIKEIREEEIPPVFNIKQKGFGHFTELGPLASQNTGELNVNTSAFSFQTINGYKFNQFLFAGVGAGIDLYATQTFFPVIGTLRGDFRAGKQFVPFYFTDFGYGFNGTKNTITGISYEGGTVFAAGLGLKIGLSNNAGVMISIGYRDQRYGTVQQNINLQNNYQRIALRAGFYL</sequence>
<dbReference type="EMBL" id="CP043329">
    <property type="protein sequence ID" value="QEK50759.1"/>
    <property type="molecule type" value="Genomic_DNA"/>
</dbReference>
<evidence type="ECO:0008006" key="3">
    <source>
        <dbReference type="Google" id="ProtNLM"/>
    </source>
</evidence>
<dbReference type="AlphaFoldDB" id="A0A5C0VFD0"/>
<proteinExistence type="predicted"/>
<keyword evidence="2" id="KW-1185">Reference proteome</keyword>
<accession>A0A5C0VFD0</accession>
<organism evidence="1 2">
    <name type="scientific">Pedobacter aquae</name>
    <dbReference type="NCBI Taxonomy" id="2605747"/>
    <lineage>
        <taxon>Bacteria</taxon>
        <taxon>Pseudomonadati</taxon>
        <taxon>Bacteroidota</taxon>
        <taxon>Sphingobacteriia</taxon>
        <taxon>Sphingobacteriales</taxon>
        <taxon>Sphingobacteriaceae</taxon>
        <taxon>Pedobacter</taxon>
    </lineage>
</organism>
<dbReference type="KEGG" id="pej:FYC62_03060"/>
<dbReference type="RefSeq" id="WP_149073869.1">
    <property type="nucleotide sequence ID" value="NZ_CP043329.1"/>
</dbReference>